<protein>
    <recommendedName>
        <fullName evidence="3">Smr domain-containing protein</fullName>
    </recommendedName>
</protein>
<organism evidence="1 2">
    <name type="scientific">Cyclotella cryptica</name>
    <dbReference type="NCBI Taxonomy" id="29204"/>
    <lineage>
        <taxon>Eukaryota</taxon>
        <taxon>Sar</taxon>
        <taxon>Stramenopiles</taxon>
        <taxon>Ochrophyta</taxon>
        <taxon>Bacillariophyta</taxon>
        <taxon>Coscinodiscophyceae</taxon>
        <taxon>Thalassiosirophycidae</taxon>
        <taxon>Stephanodiscales</taxon>
        <taxon>Stephanodiscaceae</taxon>
        <taxon>Cyclotella</taxon>
    </lineage>
</organism>
<name>A0ABD3PP78_9STRA</name>
<dbReference type="InterPro" id="IPR036063">
    <property type="entry name" value="Smr_dom_sf"/>
</dbReference>
<keyword evidence="2" id="KW-1185">Reference proteome</keyword>
<dbReference type="SUPFAM" id="SSF160443">
    <property type="entry name" value="SMR domain-like"/>
    <property type="match status" value="1"/>
</dbReference>
<evidence type="ECO:0000313" key="2">
    <source>
        <dbReference type="Proteomes" id="UP001516023"/>
    </source>
</evidence>
<dbReference type="Gene3D" id="3.30.1370.110">
    <property type="match status" value="1"/>
</dbReference>
<reference evidence="1 2" key="1">
    <citation type="journal article" date="2020" name="G3 (Bethesda)">
        <title>Improved Reference Genome for Cyclotella cryptica CCMP332, a Model for Cell Wall Morphogenesis, Salinity Adaptation, and Lipid Production in Diatoms (Bacillariophyta).</title>
        <authorList>
            <person name="Roberts W.R."/>
            <person name="Downey K.M."/>
            <person name="Ruck E.C."/>
            <person name="Traller J.C."/>
            <person name="Alverson A.J."/>
        </authorList>
    </citation>
    <scope>NUCLEOTIDE SEQUENCE [LARGE SCALE GENOMIC DNA]</scope>
    <source>
        <strain evidence="1 2">CCMP332</strain>
    </source>
</reference>
<accession>A0ABD3PP78</accession>
<sequence>MERHNATVLRLLQALQQTLTQFDACDSEFVDTLCTCWNESTDSNNLLLCKRFATLVEKNDRFTEYQKERIMDRIMEEITGASCFQINVINKTTGLKSAWWCHPITTFEAFLYPYVGASRNLRFQFKGRPLFISASGKKTMAQLGFQDNDVLYIEEIITLPFEKLAKKDKSWRYSGMSISDSKRPYTNAKVATKNEKAMAFSPQRVDIEDYAVKHSKMLTAILEEAEPIFKERRRRLNEMAIKNCTPKARRNQKMTVSNDIPGLSFSHGRESRGKAGKSVYPVLIGDRDHLFSSRKKSFHFGKPIQIIDLHGYSCQEAIQMLDNYLPKLLEYAMVSIPWVIPVDIVCGCGNQVLSEIVEQWIKRTCGVANRPKSYLTG</sequence>
<dbReference type="Proteomes" id="UP001516023">
    <property type="component" value="Unassembled WGS sequence"/>
</dbReference>
<proteinExistence type="predicted"/>
<comment type="caution">
    <text evidence="1">The sequence shown here is derived from an EMBL/GenBank/DDBJ whole genome shotgun (WGS) entry which is preliminary data.</text>
</comment>
<evidence type="ECO:0008006" key="3">
    <source>
        <dbReference type="Google" id="ProtNLM"/>
    </source>
</evidence>
<gene>
    <name evidence="1" type="ORF">HJC23_001350</name>
</gene>
<evidence type="ECO:0000313" key="1">
    <source>
        <dbReference type="EMBL" id="KAL3789542.1"/>
    </source>
</evidence>
<dbReference type="AlphaFoldDB" id="A0ABD3PP78"/>
<dbReference type="EMBL" id="JABMIG020000139">
    <property type="protein sequence ID" value="KAL3789542.1"/>
    <property type="molecule type" value="Genomic_DNA"/>
</dbReference>